<protein>
    <submittedName>
        <fullName evidence="1">Uncharacterized protein</fullName>
    </submittedName>
</protein>
<gene>
    <name evidence="1" type="ORF">BpHYR1_028440</name>
</gene>
<comment type="caution">
    <text evidence="1">The sequence shown here is derived from an EMBL/GenBank/DDBJ whole genome shotgun (WGS) entry which is preliminary data.</text>
</comment>
<organism evidence="1 2">
    <name type="scientific">Brachionus plicatilis</name>
    <name type="common">Marine rotifer</name>
    <name type="synonym">Brachionus muelleri</name>
    <dbReference type="NCBI Taxonomy" id="10195"/>
    <lineage>
        <taxon>Eukaryota</taxon>
        <taxon>Metazoa</taxon>
        <taxon>Spiralia</taxon>
        <taxon>Gnathifera</taxon>
        <taxon>Rotifera</taxon>
        <taxon>Eurotatoria</taxon>
        <taxon>Monogononta</taxon>
        <taxon>Pseudotrocha</taxon>
        <taxon>Ploima</taxon>
        <taxon>Brachionidae</taxon>
        <taxon>Brachionus</taxon>
    </lineage>
</organism>
<reference evidence="1 2" key="1">
    <citation type="journal article" date="2018" name="Sci. Rep.">
        <title>Genomic signatures of local adaptation to the degree of environmental predictability in rotifers.</title>
        <authorList>
            <person name="Franch-Gras L."/>
            <person name="Hahn C."/>
            <person name="Garcia-Roger E.M."/>
            <person name="Carmona M.J."/>
            <person name="Serra M."/>
            <person name="Gomez A."/>
        </authorList>
    </citation>
    <scope>NUCLEOTIDE SEQUENCE [LARGE SCALE GENOMIC DNA]</scope>
    <source>
        <strain evidence="1">HYR1</strain>
    </source>
</reference>
<dbReference type="Proteomes" id="UP000276133">
    <property type="component" value="Unassembled WGS sequence"/>
</dbReference>
<dbReference type="AlphaFoldDB" id="A0A3M7R227"/>
<evidence type="ECO:0000313" key="2">
    <source>
        <dbReference type="Proteomes" id="UP000276133"/>
    </source>
</evidence>
<evidence type="ECO:0000313" key="1">
    <source>
        <dbReference type="EMBL" id="RNA17650.1"/>
    </source>
</evidence>
<dbReference type="EMBL" id="REGN01004409">
    <property type="protein sequence ID" value="RNA17650.1"/>
    <property type="molecule type" value="Genomic_DNA"/>
</dbReference>
<proteinExistence type="predicted"/>
<name>A0A3M7R227_BRAPC</name>
<accession>A0A3M7R227</accession>
<sequence>MANLGNGTDKKLESEKSERSSHIIFLNNNKEDLSNIIPNDLILEFSKEYLTLDGRVEISSCLFSPIFLVIVDISVEIND</sequence>
<keyword evidence="2" id="KW-1185">Reference proteome</keyword>